<protein>
    <recommendedName>
        <fullName evidence="7">TonB-dependent receptor-like beta-barrel domain-containing protein</fullName>
    </recommendedName>
</protein>
<evidence type="ECO:0000256" key="2">
    <source>
        <dbReference type="ARBA" id="ARBA00022448"/>
    </source>
</evidence>
<dbReference type="InterPro" id="IPR036942">
    <property type="entry name" value="Beta-barrel_TonB_sf"/>
</dbReference>
<reference evidence="8" key="1">
    <citation type="submission" date="2019-08" db="EMBL/GenBank/DDBJ databases">
        <authorList>
            <person name="Kucharzyk K."/>
            <person name="Murdoch R.W."/>
            <person name="Higgins S."/>
            <person name="Loffler F."/>
        </authorList>
    </citation>
    <scope>NUCLEOTIDE SEQUENCE</scope>
</reference>
<keyword evidence="2" id="KW-0813">Transport</keyword>
<organism evidence="8">
    <name type="scientific">bioreactor metagenome</name>
    <dbReference type="NCBI Taxonomy" id="1076179"/>
    <lineage>
        <taxon>unclassified sequences</taxon>
        <taxon>metagenomes</taxon>
        <taxon>ecological metagenomes</taxon>
    </lineage>
</organism>
<dbReference type="SUPFAM" id="SSF56935">
    <property type="entry name" value="Porins"/>
    <property type="match status" value="1"/>
</dbReference>
<keyword evidence="3" id="KW-0812">Transmembrane</keyword>
<evidence type="ECO:0000313" key="8">
    <source>
        <dbReference type="EMBL" id="MPM55911.1"/>
    </source>
</evidence>
<dbReference type="PANTHER" id="PTHR30069:SF57">
    <property type="entry name" value="TONB-DEPENDENT RECEPTOR"/>
    <property type="match status" value="1"/>
</dbReference>
<dbReference type="GO" id="GO:0015344">
    <property type="term" value="F:siderophore uptake transmembrane transporter activity"/>
    <property type="evidence" value="ECO:0007669"/>
    <property type="project" value="TreeGrafter"/>
</dbReference>
<comment type="subcellular location">
    <subcellularLocation>
        <location evidence="1">Cell outer membrane</location>
        <topology evidence="1">Multi-pass membrane protein</topology>
    </subcellularLocation>
</comment>
<comment type="caution">
    <text evidence="8">The sequence shown here is derived from an EMBL/GenBank/DDBJ whole genome shotgun (WGS) entry which is preliminary data.</text>
</comment>
<dbReference type="EMBL" id="VSSQ01015497">
    <property type="protein sequence ID" value="MPM55911.1"/>
    <property type="molecule type" value="Genomic_DNA"/>
</dbReference>
<evidence type="ECO:0000256" key="3">
    <source>
        <dbReference type="ARBA" id="ARBA00022692"/>
    </source>
</evidence>
<dbReference type="InterPro" id="IPR000531">
    <property type="entry name" value="Beta-barrel_TonB"/>
</dbReference>
<dbReference type="Gene3D" id="2.40.170.20">
    <property type="entry name" value="TonB-dependent receptor, beta-barrel domain"/>
    <property type="match status" value="1"/>
</dbReference>
<dbReference type="InterPro" id="IPR039426">
    <property type="entry name" value="TonB-dep_rcpt-like"/>
</dbReference>
<proteinExistence type="predicted"/>
<dbReference type="PANTHER" id="PTHR30069">
    <property type="entry name" value="TONB-DEPENDENT OUTER MEMBRANE RECEPTOR"/>
    <property type="match status" value="1"/>
</dbReference>
<sequence>MFANLNFTSADQKFTANVGVRADGNSFSSYMSNPFNQFSPRVSVSYEIAPNLYLNGSAGRYYQLPPLTALGFTDNNGVYVNKGMKYIGSDQVAFGFDYRSSEGLQFGVELFHKWNFDGMYSLNDSIPVEGKGTNYGVVGNEEISSDIKGRSYGAEFSFRWFVSEKFNLISSITLFKSEFKDKDDSYKPTLWNNRRLMTLSGSYRFPKNYVLGAKFRYSGGSPYTPLDLDRSSLVAAWDASGRAYRDYSRYNSVYLKQFNQLDIRADKEFYFERFALKVYIDIQNILNKQYQDSDVVISTGTITNPQAPYEEQRYEMKRIEQVSGTVLPTIGLTIEF</sequence>
<feature type="domain" description="TonB-dependent receptor-like beta-barrel" evidence="7">
    <location>
        <begin position="2"/>
        <end position="285"/>
    </location>
</feature>
<dbReference type="AlphaFoldDB" id="A0A645AUE2"/>
<gene>
    <name evidence="8" type="ORF">SDC9_102709</name>
</gene>
<evidence type="ECO:0000256" key="4">
    <source>
        <dbReference type="ARBA" id="ARBA00023077"/>
    </source>
</evidence>
<keyword evidence="5" id="KW-0472">Membrane</keyword>
<dbReference type="Pfam" id="PF00593">
    <property type="entry name" value="TonB_dep_Rec_b-barrel"/>
    <property type="match status" value="1"/>
</dbReference>
<name>A0A645AUE2_9ZZZZ</name>
<accession>A0A645AUE2</accession>
<evidence type="ECO:0000256" key="1">
    <source>
        <dbReference type="ARBA" id="ARBA00004571"/>
    </source>
</evidence>
<dbReference type="GO" id="GO:0044718">
    <property type="term" value="P:siderophore transmembrane transport"/>
    <property type="evidence" value="ECO:0007669"/>
    <property type="project" value="TreeGrafter"/>
</dbReference>
<keyword evidence="4" id="KW-0798">TonB box</keyword>
<keyword evidence="6" id="KW-0998">Cell outer membrane</keyword>
<evidence type="ECO:0000259" key="7">
    <source>
        <dbReference type="Pfam" id="PF00593"/>
    </source>
</evidence>
<dbReference type="GO" id="GO:0009279">
    <property type="term" value="C:cell outer membrane"/>
    <property type="evidence" value="ECO:0007669"/>
    <property type="project" value="UniProtKB-SubCell"/>
</dbReference>
<evidence type="ECO:0000256" key="6">
    <source>
        <dbReference type="ARBA" id="ARBA00023237"/>
    </source>
</evidence>
<evidence type="ECO:0000256" key="5">
    <source>
        <dbReference type="ARBA" id="ARBA00023136"/>
    </source>
</evidence>